<dbReference type="InterPro" id="IPR037523">
    <property type="entry name" value="VOC_core"/>
</dbReference>
<dbReference type="Pfam" id="PF00903">
    <property type="entry name" value="Glyoxalase"/>
    <property type="match status" value="2"/>
</dbReference>
<dbReference type="PANTHER" id="PTHR36110:SF3">
    <property type="entry name" value="VOC DOMAIN-CONTAINING PROTEIN"/>
    <property type="match status" value="1"/>
</dbReference>
<accession>A0A3S8RL74</accession>
<reference evidence="2 3" key="1">
    <citation type="journal article" date="2020" name="Int. J. Syst. Evol. Microbiol.">
        <title>Description of Erysipelothrix piscisicarius sp. nov., an emergent fish pathogen, and assessment of virulence using a tiger barb (Puntigrus tetrazona) infection model.</title>
        <authorList>
            <person name="Pomaranski E.K."/>
            <person name="Griffin M.J."/>
            <person name="Camus A.C."/>
            <person name="Armwood A.R."/>
            <person name="Shelley J."/>
            <person name="Waldbieser G.C."/>
            <person name="LaFrentz B.R."/>
            <person name="Garcia J.C."/>
            <person name="Yanong R."/>
            <person name="Soto E."/>
        </authorList>
    </citation>
    <scope>NUCLEOTIDE SEQUENCE [LARGE SCALE GENOMIC DNA]</scope>
    <source>
        <strain evidence="2 3">15TAL0474</strain>
    </source>
</reference>
<dbReference type="PROSITE" id="PS51819">
    <property type="entry name" value="VOC"/>
    <property type="match status" value="2"/>
</dbReference>
<dbReference type="SUPFAM" id="SSF54593">
    <property type="entry name" value="Glyoxalase/Bleomycin resistance protein/Dihydroxybiphenyl dioxygenase"/>
    <property type="match status" value="1"/>
</dbReference>
<dbReference type="AlphaFoldDB" id="A0A3S8RL74"/>
<keyword evidence="2" id="KW-0560">Oxidoreductase</keyword>
<dbReference type="KEGG" id="eri:EEI45_01200"/>
<dbReference type="Gene3D" id="3.10.180.10">
    <property type="entry name" value="2,3-Dihydroxybiphenyl 1,2-Dioxygenase, domain 1"/>
    <property type="match status" value="2"/>
</dbReference>
<evidence type="ECO:0000259" key="1">
    <source>
        <dbReference type="PROSITE" id="PS51819"/>
    </source>
</evidence>
<dbReference type="GO" id="GO:0051213">
    <property type="term" value="F:dioxygenase activity"/>
    <property type="evidence" value="ECO:0007669"/>
    <property type="project" value="UniProtKB-KW"/>
</dbReference>
<dbReference type="PANTHER" id="PTHR36110">
    <property type="entry name" value="RING-CLEAVING DIOXYGENASE MHQE-RELATED"/>
    <property type="match status" value="1"/>
</dbReference>
<dbReference type="RefSeq" id="WP_125163818.1">
    <property type="nucleotide sequence ID" value="NZ_CP034234.1"/>
</dbReference>
<keyword evidence="2" id="KW-0223">Dioxygenase</keyword>
<dbReference type="InterPro" id="IPR052537">
    <property type="entry name" value="Extradiol_RC_dioxygenase"/>
</dbReference>
<sequence length="328" mass="37784">MKQLKGLHHVTAITSSAEEIYKFYTYILGMRLVKKNINQDDIHTYHLYFADDRGNPGTNMTFFDFPNISKSQRGTNELSRTSFRVASDDALSYWEKRFTNYEIPFESDQMFFGKKAITFEDFDGQRYALVSDETNIGIPSGEPWYKGPVPDAYAITRLGPMFMDVSNLELTHQVLSTVFGMRKMKTEDTLTLYEMGDGGNGGSIIVRENLTQGNAVQGYGGVHHVAFRVDEKEDLMKWYRELSEMGIPSSGYVERFYFGSLYIRILPNILFELATDGPGFIDDEESYEVLGEMLTLPPRLRPKRDYIESQIKNFDTVRSTREFKKEVF</sequence>
<keyword evidence="3" id="KW-1185">Reference proteome</keyword>
<feature type="domain" description="VOC" evidence="1">
    <location>
        <begin position="6"/>
        <end position="132"/>
    </location>
</feature>
<feature type="domain" description="VOC" evidence="1">
    <location>
        <begin position="157"/>
        <end position="276"/>
    </location>
</feature>
<dbReference type="InterPro" id="IPR004360">
    <property type="entry name" value="Glyas_Fos-R_dOase_dom"/>
</dbReference>
<organism evidence="2 3">
    <name type="scientific">Erysipelothrix piscisicarius</name>
    <dbReference type="NCBI Taxonomy" id="2485784"/>
    <lineage>
        <taxon>Bacteria</taxon>
        <taxon>Bacillati</taxon>
        <taxon>Bacillota</taxon>
        <taxon>Erysipelotrichia</taxon>
        <taxon>Erysipelotrichales</taxon>
        <taxon>Erysipelotrichaceae</taxon>
        <taxon>Erysipelothrix</taxon>
    </lineage>
</organism>
<evidence type="ECO:0000313" key="2">
    <source>
        <dbReference type="EMBL" id="AZK43599.1"/>
    </source>
</evidence>
<gene>
    <name evidence="2" type="ORF">EEI45_01200</name>
</gene>
<proteinExistence type="predicted"/>
<name>A0A3S8RL74_9FIRM</name>
<dbReference type="EMBL" id="CP034234">
    <property type="protein sequence ID" value="AZK43599.1"/>
    <property type="molecule type" value="Genomic_DNA"/>
</dbReference>
<dbReference type="Proteomes" id="UP000278804">
    <property type="component" value="Chromosome"/>
</dbReference>
<evidence type="ECO:0000313" key="3">
    <source>
        <dbReference type="Proteomes" id="UP000278804"/>
    </source>
</evidence>
<protein>
    <submittedName>
        <fullName evidence="2">Ring-cleaving dioxygenase</fullName>
    </submittedName>
</protein>
<dbReference type="InterPro" id="IPR029068">
    <property type="entry name" value="Glyas_Bleomycin-R_OHBP_Dase"/>
</dbReference>